<dbReference type="GO" id="GO:0016887">
    <property type="term" value="F:ATP hydrolysis activity"/>
    <property type="evidence" value="ECO:0007669"/>
    <property type="project" value="InterPro"/>
</dbReference>
<sequence>MIAACNISKNFNSHRAVDNVSFEVGKGEVMVLLGTSGCGKTTTLKMINRLIEPSSGQIWVNGQDIRTVKPEVLRRSIGYVSQNNGLFPHYTVAENVAVVPELLKWDKEKIRSKTKSILAQLLLPYDTFGNKMPDELSGGQQQRVSIARALVTDPPVILMDEPFGALDPVTRAEIRKEFSQLIKVAGKTIILVTHDVTEAFELGDQICLMDQGKFVQTGTPKDLLFHPENEFVSSFLEKQQLQLEWNHIRLCDIWYSLPPAQSNTRANEISETTTIWITMDMLTKENITALDIRNKMGETRRASVADILEGYRKIKLKNG</sequence>
<organism evidence="6 7">
    <name type="scientific">Dyadobacter helix</name>
    <dbReference type="NCBI Taxonomy" id="2822344"/>
    <lineage>
        <taxon>Bacteria</taxon>
        <taxon>Pseudomonadati</taxon>
        <taxon>Bacteroidota</taxon>
        <taxon>Cytophagia</taxon>
        <taxon>Cytophagales</taxon>
        <taxon>Spirosomataceae</taxon>
        <taxon>Dyadobacter</taxon>
    </lineage>
</organism>
<keyword evidence="2" id="KW-0813">Transport</keyword>
<comment type="caution">
    <text evidence="6">The sequence shown here is derived from an EMBL/GenBank/DDBJ whole genome shotgun (WGS) entry which is preliminary data.</text>
</comment>
<dbReference type="RefSeq" id="WP_215242095.1">
    <property type="nucleotide sequence ID" value="NZ_CAJRAF010000004.1"/>
</dbReference>
<evidence type="ECO:0000313" key="6">
    <source>
        <dbReference type="EMBL" id="CAG5017360.1"/>
    </source>
</evidence>
<dbReference type="InterPro" id="IPR027417">
    <property type="entry name" value="P-loop_NTPase"/>
</dbReference>
<name>A0A916JJN7_9BACT</name>
<dbReference type="GO" id="GO:0015697">
    <property type="term" value="P:quaternary ammonium group transport"/>
    <property type="evidence" value="ECO:0007669"/>
    <property type="project" value="UniProtKB-ARBA"/>
</dbReference>
<dbReference type="InterPro" id="IPR017871">
    <property type="entry name" value="ABC_transporter-like_CS"/>
</dbReference>
<evidence type="ECO:0000256" key="2">
    <source>
        <dbReference type="ARBA" id="ARBA00022448"/>
    </source>
</evidence>
<comment type="similarity">
    <text evidence="1">Belongs to the ABC transporter superfamily.</text>
</comment>
<evidence type="ECO:0000256" key="4">
    <source>
        <dbReference type="ARBA" id="ARBA00022840"/>
    </source>
</evidence>
<dbReference type="AlphaFoldDB" id="A0A916JJN7"/>
<dbReference type="GO" id="GO:0005524">
    <property type="term" value="F:ATP binding"/>
    <property type="evidence" value="ECO:0007669"/>
    <property type="project" value="UniProtKB-KW"/>
</dbReference>
<protein>
    <submittedName>
        <fullName evidence="6">Choline transport ATP-binding protein OpuBA</fullName>
    </submittedName>
</protein>
<dbReference type="Proteomes" id="UP000680038">
    <property type="component" value="Unassembled WGS sequence"/>
</dbReference>
<evidence type="ECO:0000256" key="1">
    <source>
        <dbReference type="ARBA" id="ARBA00005417"/>
    </source>
</evidence>
<dbReference type="PANTHER" id="PTHR43117">
    <property type="entry name" value="OSMOPROTECTANT IMPORT ATP-BINDING PROTEIN OSMV"/>
    <property type="match status" value="1"/>
</dbReference>
<evidence type="ECO:0000259" key="5">
    <source>
        <dbReference type="PROSITE" id="PS50893"/>
    </source>
</evidence>
<dbReference type="FunFam" id="3.40.50.300:FF:000425">
    <property type="entry name" value="Probable ABC transporter, ATP-binding subunit"/>
    <property type="match status" value="1"/>
</dbReference>
<dbReference type="PROSITE" id="PS50893">
    <property type="entry name" value="ABC_TRANSPORTER_2"/>
    <property type="match status" value="1"/>
</dbReference>
<feature type="domain" description="ABC transporter" evidence="5">
    <location>
        <begin position="2"/>
        <end position="236"/>
    </location>
</feature>
<dbReference type="Pfam" id="PF00005">
    <property type="entry name" value="ABC_tran"/>
    <property type="match status" value="1"/>
</dbReference>
<dbReference type="InterPro" id="IPR003439">
    <property type="entry name" value="ABC_transporter-like_ATP-bd"/>
</dbReference>
<proteinExistence type="inferred from homology"/>
<keyword evidence="7" id="KW-1185">Reference proteome</keyword>
<reference evidence="6" key="1">
    <citation type="submission" date="2021-04" db="EMBL/GenBank/DDBJ databases">
        <authorList>
            <person name="Rodrigo-Torres L."/>
            <person name="Arahal R. D."/>
            <person name="Lucena T."/>
        </authorList>
    </citation>
    <scope>NUCLEOTIDE SEQUENCE</scope>
    <source>
        <strain evidence="6">CECT 9275</strain>
    </source>
</reference>
<dbReference type="PROSITE" id="PS00211">
    <property type="entry name" value="ABC_TRANSPORTER_1"/>
    <property type="match status" value="1"/>
</dbReference>
<dbReference type="Gene3D" id="3.40.50.300">
    <property type="entry name" value="P-loop containing nucleotide triphosphate hydrolases"/>
    <property type="match status" value="1"/>
</dbReference>
<evidence type="ECO:0000313" key="7">
    <source>
        <dbReference type="Proteomes" id="UP000680038"/>
    </source>
</evidence>
<dbReference type="InterPro" id="IPR003593">
    <property type="entry name" value="AAA+_ATPase"/>
</dbReference>
<keyword evidence="4 6" id="KW-0067">ATP-binding</keyword>
<gene>
    <name evidence="6" type="primary">opuBA</name>
    <name evidence="6" type="ORF">DYBT9275_05755</name>
</gene>
<evidence type="ECO:0000256" key="3">
    <source>
        <dbReference type="ARBA" id="ARBA00022741"/>
    </source>
</evidence>
<accession>A0A916JJN7</accession>
<dbReference type="EMBL" id="CAJRAF010000004">
    <property type="protein sequence ID" value="CAG5017360.1"/>
    <property type="molecule type" value="Genomic_DNA"/>
</dbReference>
<dbReference type="PANTHER" id="PTHR43117:SF4">
    <property type="entry name" value="OSMOPROTECTANT IMPORT ATP-BINDING PROTEIN OSMV"/>
    <property type="match status" value="1"/>
</dbReference>
<dbReference type="SUPFAM" id="SSF52540">
    <property type="entry name" value="P-loop containing nucleoside triphosphate hydrolases"/>
    <property type="match status" value="1"/>
</dbReference>
<dbReference type="SMART" id="SM00382">
    <property type="entry name" value="AAA"/>
    <property type="match status" value="1"/>
</dbReference>
<keyword evidence="3" id="KW-0547">Nucleotide-binding</keyword>